<evidence type="ECO:0000256" key="1">
    <source>
        <dbReference type="ARBA" id="ARBA00023125"/>
    </source>
</evidence>
<dbReference type="InParanoid" id="A0A1E7F3M9"/>
<dbReference type="GO" id="GO:0003677">
    <property type="term" value="F:DNA binding"/>
    <property type="evidence" value="ECO:0007669"/>
    <property type="project" value="UniProtKB-UniRule"/>
</dbReference>
<sequence>KRKRKDEGAPTRALSAYNIFVQEKFAELAKKNDDALKSTDTNAQMRRVPPASLVKTTGTRWKALSEEEKSKYEEQAKADRKRYEEQMAKY</sequence>
<feature type="domain" description="HMG box" evidence="4">
    <location>
        <begin position="10"/>
        <end position="90"/>
    </location>
</feature>
<dbReference type="InterPro" id="IPR036910">
    <property type="entry name" value="HMG_box_dom_sf"/>
</dbReference>
<dbReference type="SMART" id="SM00398">
    <property type="entry name" value="HMG"/>
    <property type="match status" value="1"/>
</dbReference>
<protein>
    <submittedName>
        <fullName evidence="5">HMG-box</fullName>
    </submittedName>
</protein>
<feature type="non-terminal residue" evidence="5">
    <location>
        <position position="90"/>
    </location>
</feature>
<dbReference type="Pfam" id="PF09011">
    <property type="entry name" value="HMG_box_2"/>
    <property type="match status" value="1"/>
</dbReference>
<dbReference type="PROSITE" id="PS50118">
    <property type="entry name" value="HMG_BOX_2"/>
    <property type="match status" value="1"/>
</dbReference>
<dbReference type="InterPro" id="IPR009071">
    <property type="entry name" value="HMG_box_dom"/>
</dbReference>
<evidence type="ECO:0000256" key="2">
    <source>
        <dbReference type="PROSITE-ProRule" id="PRU00267"/>
    </source>
</evidence>
<dbReference type="PANTHER" id="PTHR48112">
    <property type="entry name" value="HIGH MOBILITY GROUP PROTEIN DSP1"/>
    <property type="match status" value="1"/>
</dbReference>
<dbReference type="FunCoup" id="A0A1E7F3M9">
    <property type="interactions" value="137"/>
</dbReference>
<keyword evidence="1 2" id="KW-0238">DNA-binding</keyword>
<dbReference type="EMBL" id="KV784364">
    <property type="protein sequence ID" value="OEU12734.1"/>
    <property type="molecule type" value="Genomic_DNA"/>
</dbReference>
<dbReference type="InterPro" id="IPR050342">
    <property type="entry name" value="HMGB"/>
</dbReference>
<keyword evidence="6" id="KW-1185">Reference proteome</keyword>
<feature type="DNA-binding region" description="HMG box" evidence="2">
    <location>
        <begin position="10"/>
        <end position="90"/>
    </location>
</feature>
<dbReference type="Gene3D" id="1.10.30.10">
    <property type="entry name" value="High mobility group box domain"/>
    <property type="match status" value="1"/>
</dbReference>
<feature type="compositionally biased region" description="Basic and acidic residues" evidence="3">
    <location>
        <begin position="63"/>
        <end position="90"/>
    </location>
</feature>
<dbReference type="GO" id="GO:0005634">
    <property type="term" value="C:nucleus"/>
    <property type="evidence" value="ECO:0007669"/>
    <property type="project" value="UniProtKB-UniRule"/>
</dbReference>
<organism evidence="5 6">
    <name type="scientific">Fragilariopsis cylindrus CCMP1102</name>
    <dbReference type="NCBI Taxonomy" id="635003"/>
    <lineage>
        <taxon>Eukaryota</taxon>
        <taxon>Sar</taxon>
        <taxon>Stramenopiles</taxon>
        <taxon>Ochrophyta</taxon>
        <taxon>Bacillariophyta</taxon>
        <taxon>Bacillariophyceae</taxon>
        <taxon>Bacillariophycidae</taxon>
        <taxon>Bacillariales</taxon>
        <taxon>Bacillariaceae</taxon>
        <taxon>Fragilariopsis</taxon>
    </lineage>
</organism>
<dbReference type="KEGG" id="fcy:FRACYDRAFT_165012"/>
<dbReference type="AlphaFoldDB" id="A0A1E7F3M9"/>
<feature type="non-terminal residue" evidence="5">
    <location>
        <position position="1"/>
    </location>
</feature>
<reference evidence="5 6" key="1">
    <citation type="submission" date="2016-09" db="EMBL/GenBank/DDBJ databases">
        <title>Extensive genetic diversity and differential bi-allelic expression allows diatom success in the polar Southern Ocean.</title>
        <authorList>
            <consortium name="DOE Joint Genome Institute"/>
            <person name="Mock T."/>
            <person name="Otillar R.P."/>
            <person name="Strauss J."/>
            <person name="Dupont C."/>
            <person name="Frickenhaus S."/>
            <person name="Maumus F."/>
            <person name="Mcmullan M."/>
            <person name="Sanges R."/>
            <person name="Schmutz J."/>
            <person name="Toseland A."/>
            <person name="Valas R."/>
            <person name="Veluchamy A."/>
            <person name="Ward B.J."/>
            <person name="Allen A."/>
            <person name="Barry K."/>
            <person name="Falciatore A."/>
            <person name="Ferrante M."/>
            <person name="Fortunato A.E."/>
            <person name="Gloeckner G."/>
            <person name="Gruber A."/>
            <person name="Hipkin R."/>
            <person name="Janech M."/>
            <person name="Kroth P."/>
            <person name="Leese F."/>
            <person name="Lindquist E."/>
            <person name="Lyon B.R."/>
            <person name="Martin J."/>
            <person name="Mayer C."/>
            <person name="Parker M."/>
            <person name="Quesneville H."/>
            <person name="Raymond J."/>
            <person name="Uhlig C."/>
            <person name="Valentin K.U."/>
            <person name="Worden A.Z."/>
            <person name="Armbrust E.V."/>
            <person name="Bowler C."/>
            <person name="Green B."/>
            <person name="Moulton V."/>
            <person name="Van Oosterhout C."/>
            <person name="Grigoriev I."/>
        </authorList>
    </citation>
    <scope>NUCLEOTIDE SEQUENCE [LARGE SCALE GENOMIC DNA]</scope>
    <source>
        <strain evidence="5 6">CCMP1102</strain>
    </source>
</reference>
<proteinExistence type="predicted"/>
<dbReference type="OrthoDB" id="1919336at2759"/>
<evidence type="ECO:0000313" key="5">
    <source>
        <dbReference type="EMBL" id="OEU12734.1"/>
    </source>
</evidence>
<evidence type="ECO:0000313" key="6">
    <source>
        <dbReference type="Proteomes" id="UP000095751"/>
    </source>
</evidence>
<accession>A0A1E7F3M9</accession>
<evidence type="ECO:0000256" key="3">
    <source>
        <dbReference type="SAM" id="MobiDB-lite"/>
    </source>
</evidence>
<evidence type="ECO:0000259" key="4">
    <source>
        <dbReference type="PROSITE" id="PS50118"/>
    </source>
</evidence>
<gene>
    <name evidence="5" type="ORF">FRACYDRAFT_165012</name>
</gene>
<dbReference type="SUPFAM" id="SSF47095">
    <property type="entry name" value="HMG-box"/>
    <property type="match status" value="1"/>
</dbReference>
<name>A0A1E7F3M9_9STRA</name>
<keyword evidence="2" id="KW-0539">Nucleus</keyword>
<feature type="region of interest" description="Disordered" evidence="3">
    <location>
        <begin position="37"/>
        <end position="90"/>
    </location>
</feature>
<dbReference type="Proteomes" id="UP000095751">
    <property type="component" value="Unassembled WGS sequence"/>
</dbReference>